<evidence type="ECO:0000259" key="10">
    <source>
        <dbReference type="PROSITE" id="PS51110"/>
    </source>
</evidence>
<dbReference type="Pfam" id="PF02199">
    <property type="entry name" value="SapA"/>
    <property type="match status" value="1"/>
</dbReference>
<evidence type="ECO:0000256" key="3">
    <source>
        <dbReference type="ARBA" id="ARBA00022729"/>
    </source>
</evidence>
<dbReference type="GO" id="GO:0005576">
    <property type="term" value="C:extracellular region"/>
    <property type="evidence" value="ECO:0007669"/>
    <property type="project" value="UniProtKB-SubCell"/>
</dbReference>
<dbReference type="EMBL" id="GIIL01007806">
    <property type="protein sequence ID" value="NOV51532.1"/>
    <property type="molecule type" value="Transcribed_RNA"/>
</dbReference>
<dbReference type="GO" id="GO:0006665">
    <property type="term" value="P:sphingolipid metabolic process"/>
    <property type="evidence" value="ECO:0007669"/>
    <property type="project" value="InterPro"/>
</dbReference>
<dbReference type="PROSITE" id="PS51110">
    <property type="entry name" value="SAP_A"/>
    <property type="match status" value="1"/>
</dbReference>
<keyword evidence="6" id="KW-0325">Glycoprotein</keyword>
<dbReference type="InterPro" id="IPR051428">
    <property type="entry name" value="Sphingo_Act-Surfact_Prot"/>
</dbReference>
<dbReference type="Gene3D" id="1.10.225.10">
    <property type="entry name" value="Saposin-like"/>
    <property type="match status" value="6"/>
</dbReference>
<dbReference type="FunFam" id="1.10.225.10:FF:000002">
    <property type="entry name" value="prosaposin isoform X2"/>
    <property type="match status" value="2"/>
</dbReference>
<dbReference type="SMART" id="SM00162">
    <property type="entry name" value="SAPA"/>
    <property type="match status" value="1"/>
</dbReference>
<proteinExistence type="predicted"/>
<dbReference type="InterPro" id="IPR003119">
    <property type="entry name" value="SAP_A"/>
</dbReference>
<evidence type="ECO:0000256" key="2">
    <source>
        <dbReference type="ARBA" id="ARBA00022525"/>
    </source>
</evidence>
<dbReference type="Pfam" id="PF05184">
    <property type="entry name" value="SapB_1"/>
    <property type="match status" value="5"/>
</dbReference>
<keyword evidence="3 8" id="KW-0732">Signal</keyword>
<evidence type="ECO:0000256" key="6">
    <source>
        <dbReference type="ARBA" id="ARBA00023180"/>
    </source>
</evidence>
<comment type="subcellular location">
    <subcellularLocation>
        <location evidence="1">Secreted</location>
    </subcellularLocation>
</comment>
<keyword evidence="2" id="KW-0964">Secreted</keyword>
<dbReference type="InterPro" id="IPR011001">
    <property type="entry name" value="Saposin-like"/>
</dbReference>
<dbReference type="PRINTS" id="PR01797">
    <property type="entry name" value="SAPOSIN"/>
</dbReference>
<feature type="domain" description="Saposin B-type" evidence="9">
    <location>
        <begin position="510"/>
        <end position="591"/>
    </location>
</feature>
<feature type="domain" description="Saposin B-type" evidence="9">
    <location>
        <begin position="170"/>
        <end position="249"/>
    </location>
</feature>
<dbReference type="InterPro" id="IPR007856">
    <property type="entry name" value="SapB_1"/>
</dbReference>
<name>A0A6M2DZB1_XENCH</name>
<accession>A0A6M2DZB1</accession>
<feature type="domain" description="Saposin B-type" evidence="9">
    <location>
        <begin position="71"/>
        <end position="153"/>
    </location>
</feature>
<evidence type="ECO:0000256" key="1">
    <source>
        <dbReference type="ARBA" id="ARBA00004613"/>
    </source>
</evidence>
<dbReference type="InterPro" id="IPR008139">
    <property type="entry name" value="SaposinB_dom"/>
</dbReference>
<evidence type="ECO:0000256" key="5">
    <source>
        <dbReference type="ARBA" id="ARBA00023157"/>
    </source>
</evidence>
<dbReference type="PANTHER" id="PTHR11480">
    <property type="entry name" value="SAPOSIN-RELATED"/>
    <property type="match status" value="1"/>
</dbReference>
<dbReference type="InterPro" id="IPR008138">
    <property type="entry name" value="SapB_2"/>
</dbReference>
<dbReference type="SUPFAM" id="SSF47862">
    <property type="entry name" value="Saposin"/>
    <property type="match status" value="5"/>
</dbReference>
<dbReference type="GO" id="GO:0016020">
    <property type="term" value="C:membrane"/>
    <property type="evidence" value="ECO:0007669"/>
    <property type="project" value="GOC"/>
</dbReference>
<keyword evidence="4" id="KW-0677">Repeat</keyword>
<evidence type="ECO:0000313" key="11">
    <source>
        <dbReference type="EMBL" id="NOV51532.1"/>
    </source>
</evidence>
<feature type="chain" id="PRO_5026980379" evidence="8">
    <location>
        <begin position="19"/>
        <end position="722"/>
    </location>
</feature>
<keyword evidence="5" id="KW-1015">Disulfide bond</keyword>
<dbReference type="AlphaFoldDB" id="A0A6M2DZB1"/>
<evidence type="ECO:0000256" key="4">
    <source>
        <dbReference type="ARBA" id="ARBA00022737"/>
    </source>
</evidence>
<sequence length="722" mass="81536">MNYLTILFVGSLIGFATSTPLTISTNTKLGSKQCTWGPKFWCGNFTNARQCGAVKHCIQTVWEHQNVTEDNDSVCQICVKMVKEARDQLESNQTQDDLRAVFEGSCKLIYVKPIVKECIRLVDDFIPELIEALASQMNPQVVCSVAGLCNSAKIDQMLLEASSQKDAKEQRLSCPNCYAVVDQLEEKFNSKGVDELMVNVLQICRGMGSFSDSCSNIILKYFDNIYEHMKSNFKSAYVCHVAGVCFDKYHTHNDKDIEITPLSAVGFVDVSDDIPCDLCKQLVHHLRDILIANTTESEFKYIMEGFCNQTKGFKSECLSLVDQYYEKIYEYLVNNIDDGDVCFFAGICPKGSLEHTPIWPLVSVETAEKVTSTIKVTSDGHHRKLLGSNEPKYTAEEIHSMQLPVSRLFVPNIEIDSTHPELCTFCEYFLHFVQETISSPANEESIKQAVERVCVKLPNGVQAQCRAFVDTYGDAFIAIFVQEIDPSQVCPKLSLCPNKEVEVFENDIEKKPTCPMCLMAMFELEEKLKEDKTKAAVEQALAGLCSHLSEHLKPACESLVNTYYNELIEMLMADFKPQEICVYLRLCKDKKPDLSELDIIIPELNTKTHNIMTNEILDDTINGQTVKINTFLKVQDKPQCIMCEFVMKQLEDELKDAKNEEEIIRVVNNVCKAMPKNVKSQCTQFVHKYGDLIIQLLIQALQPDEICSALGLCSAQITDYFL</sequence>
<organism evidence="11">
    <name type="scientific">Xenopsylla cheopis</name>
    <name type="common">Oriental rat flea</name>
    <name type="synonym">Pulex cheopis</name>
    <dbReference type="NCBI Taxonomy" id="163159"/>
    <lineage>
        <taxon>Eukaryota</taxon>
        <taxon>Metazoa</taxon>
        <taxon>Ecdysozoa</taxon>
        <taxon>Arthropoda</taxon>
        <taxon>Hexapoda</taxon>
        <taxon>Insecta</taxon>
        <taxon>Pterygota</taxon>
        <taxon>Neoptera</taxon>
        <taxon>Endopterygota</taxon>
        <taxon>Siphonaptera</taxon>
        <taxon>Pulicidae</taxon>
        <taxon>Xenopsyllinae</taxon>
        <taxon>Xenopsylla</taxon>
    </lineage>
</organism>
<feature type="signal peptide" evidence="8">
    <location>
        <begin position="1"/>
        <end position="18"/>
    </location>
</feature>
<feature type="domain" description="Saposin A-type" evidence="10">
    <location>
        <begin position="27"/>
        <end position="67"/>
    </location>
</feature>
<keyword evidence="7" id="KW-0175">Coiled coil</keyword>
<dbReference type="GO" id="GO:0005764">
    <property type="term" value="C:lysosome"/>
    <property type="evidence" value="ECO:0007669"/>
    <property type="project" value="InterPro"/>
</dbReference>
<dbReference type="SMART" id="SM00741">
    <property type="entry name" value="SapB"/>
    <property type="match status" value="6"/>
</dbReference>
<protein>
    <submittedName>
        <fullName evidence="11">Putative saposin-related protein</fullName>
    </submittedName>
</protein>
<dbReference type="Pfam" id="PF03489">
    <property type="entry name" value="SapB_2"/>
    <property type="match status" value="5"/>
</dbReference>
<feature type="domain" description="Saposin B-type" evidence="9">
    <location>
        <begin position="419"/>
        <end position="500"/>
    </location>
</feature>
<evidence type="ECO:0000259" key="9">
    <source>
        <dbReference type="PROSITE" id="PS50015"/>
    </source>
</evidence>
<dbReference type="InterPro" id="IPR008373">
    <property type="entry name" value="Saposin"/>
</dbReference>
<evidence type="ECO:0000256" key="8">
    <source>
        <dbReference type="SAM" id="SignalP"/>
    </source>
</evidence>
<dbReference type="PANTHER" id="PTHR11480:SF3">
    <property type="entry name" value="BCDNA.GH08312"/>
    <property type="match status" value="1"/>
</dbReference>
<dbReference type="PROSITE" id="PS50015">
    <property type="entry name" value="SAP_B"/>
    <property type="match status" value="6"/>
</dbReference>
<feature type="domain" description="Saposin B-type" evidence="9">
    <location>
        <begin position="272"/>
        <end position="352"/>
    </location>
</feature>
<feature type="domain" description="Saposin B-type" evidence="9">
    <location>
        <begin position="636"/>
        <end position="717"/>
    </location>
</feature>
<reference evidence="11" key="1">
    <citation type="submission" date="2020-03" db="EMBL/GenBank/DDBJ databases">
        <title>Transcriptomic Profiling of the Digestive Tract of the Rat Flea, Xenopsylla cheopis, Following Blood Feeding and Infection with Yersinia pestis.</title>
        <authorList>
            <person name="Bland D.M."/>
            <person name="Martens C.A."/>
            <person name="Virtaneva K."/>
            <person name="Kanakabandi K."/>
            <person name="Long D."/>
            <person name="Rosenke R."/>
            <person name="Saturday G.A."/>
            <person name="Hoyt F.H."/>
            <person name="Bruno D.P."/>
            <person name="Ribeiro J.M.C."/>
            <person name="Hinnebusch J."/>
        </authorList>
    </citation>
    <scope>NUCLEOTIDE SEQUENCE</scope>
</reference>
<feature type="coiled-coil region" evidence="7">
    <location>
        <begin position="640"/>
        <end position="667"/>
    </location>
</feature>
<evidence type="ECO:0000256" key="7">
    <source>
        <dbReference type="SAM" id="Coils"/>
    </source>
</evidence>